<protein>
    <recommendedName>
        <fullName evidence="8">Ammonium transporter</fullName>
    </recommendedName>
</protein>
<evidence type="ECO:0000256" key="8">
    <source>
        <dbReference type="RuleBase" id="RU362002"/>
    </source>
</evidence>
<evidence type="ECO:0000256" key="5">
    <source>
        <dbReference type="ARBA" id="ARBA00022989"/>
    </source>
</evidence>
<feature type="transmembrane region" description="Helical" evidence="8">
    <location>
        <begin position="261"/>
        <end position="279"/>
    </location>
</feature>
<sequence>MIDNGDTAWVLTSSALVFIMVPGLAFFYAGLVRGKNALSTLLQSFIALAIVGLTWILFGYSLSFGPDVGGFGFIGNLEWAGLHGVSATEAGPYAETIPHQAFMVFQAKFAIITPALIAGAFAERIKFSTFVIFVVAWSTIVYTPLAHWMWGSGGWLGEAGALDFAGGAVVHVSSGAAALAAALIFGRRLGFGQMEMAPHNVPFVVLGASLLWFGWFGFNAGSELGSAGRATSAFVVTHISASTAAVVWVSLDWMINRRPSVVGAATGAVAGLATITPASGFVGPMPAVVIGLGAGALCYTAVWVKTRVRLDDSLDVWAIHGVGGIWGMLAAGLFIGVGFMTLGELTDLSRGRQVLMQLMAIGASFGWAFVTTLGILVVLKYTIGLRVDERQEEEGLDLSQHGEEAYDTRPQ</sequence>
<feature type="transmembrane region" description="Helical" evidence="8">
    <location>
        <begin position="6"/>
        <end position="29"/>
    </location>
</feature>
<feature type="transmembrane region" description="Helical" evidence="8">
    <location>
        <begin position="197"/>
        <end position="218"/>
    </location>
</feature>
<evidence type="ECO:0000256" key="2">
    <source>
        <dbReference type="ARBA" id="ARBA00005887"/>
    </source>
</evidence>
<dbReference type="AlphaFoldDB" id="A0AA35TF05"/>
<feature type="transmembrane region" description="Helical" evidence="8">
    <location>
        <begin position="101"/>
        <end position="122"/>
    </location>
</feature>
<comment type="caution">
    <text evidence="10">The sequence shown here is derived from an EMBL/GenBank/DDBJ whole genome shotgun (WGS) entry which is preliminary data.</text>
</comment>
<keyword evidence="4 8" id="KW-0812">Transmembrane</keyword>
<dbReference type="PANTHER" id="PTHR43029:SF21">
    <property type="entry name" value="AMMONIUM TRANSPORTER 1"/>
    <property type="match status" value="1"/>
</dbReference>
<reference evidence="10" key="1">
    <citation type="submission" date="2023-03" db="EMBL/GenBank/DDBJ databases">
        <authorList>
            <person name="Steffen K."/>
            <person name="Cardenas P."/>
        </authorList>
    </citation>
    <scope>NUCLEOTIDE SEQUENCE</scope>
</reference>
<gene>
    <name evidence="10" type="ORF">GBAR_LOCUS25868</name>
</gene>
<feature type="domain" description="Ammonium transporter AmtB-like" evidence="9">
    <location>
        <begin position="8"/>
        <end position="406"/>
    </location>
</feature>
<keyword evidence="5 8" id="KW-1133">Transmembrane helix</keyword>
<organism evidence="10 11">
    <name type="scientific">Geodia barretti</name>
    <name type="common">Barrett's horny sponge</name>
    <dbReference type="NCBI Taxonomy" id="519541"/>
    <lineage>
        <taxon>Eukaryota</taxon>
        <taxon>Metazoa</taxon>
        <taxon>Porifera</taxon>
        <taxon>Demospongiae</taxon>
        <taxon>Heteroscleromorpha</taxon>
        <taxon>Tetractinellida</taxon>
        <taxon>Astrophorina</taxon>
        <taxon>Geodiidae</taxon>
        <taxon>Geodia</taxon>
    </lineage>
</organism>
<dbReference type="NCBIfam" id="TIGR00836">
    <property type="entry name" value="amt"/>
    <property type="match status" value="1"/>
</dbReference>
<evidence type="ECO:0000259" key="9">
    <source>
        <dbReference type="Pfam" id="PF00909"/>
    </source>
</evidence>
<evidence type="ECO:0000313" key="11">
    <source>
        <dbReference type="Proteomes" id="UP001174909"/>
    </source>
</evidence>
<feature type="transmembrane region" description="Helical" evidence="8">
    <location>
        <begin position="354"/>
        <end position="379"/>
    </location>
</feature>
<evidence type="ECO:0000313" key="10">
    <source>
        <dbReference type="EMBL" id="CAI8046784.1"/>
    </source>
</evidence>
<dbReference type="InterPro" id="IPR024041">
    <property type="entry name" value="NH4_transpt_AmtB-like_dom"/>
</dbReference>
<comment type="similarity">
    <text evidence="2 8">Belongs to the ammonia transporter channel (TC 1.A.11.2) family.</text>
</comment>
<dbReference type="InterPro" id="IPR029020">
    <property type="entry name" value="Ammonium/urea_transptr"/>
</dbReference>
<dbReference type="InterPro" id="IPR018047">
    <property type="entry name" value="Ammonium_transpt_CS"/>
</dbReference>
<feature type="transmembrane region" description="Helical" evidence="8">
    <location>
        <begin position="316"/>
        <end position="342"/>
    </location>
</feature>
<keyword evidence="11" id="KW-1185">Reference proteome</keyword>
<accession>A0AA35TF05</accession>
<feature type="transmembrane region" description="Helical" evidence="8">
    <location>
        <begin position="129"/>
        <end position="150"/>
    </location>
</feature>
<dbReference type="InterPro" id="IPR001905">
    <property type="entry name" value="Ammonium_transpt"/>
</dbReference>
<comment type="subcellular location">
    <subcellularLocation>
        <location evidence="8">Cell membrane</location>
        <topology evidence="8">Multi-pass membrane protein</topology>
    </subcellularLocation>
    <subcellularLocation>
        <location evidence="1">Membrane</location>
        <topology evidence="1">Multi-pass membrane protein</topology>
    </subcellularLocation>
</comment>
<dbReference type="Pfam" id="PF00909">
    <property type="entry name" value="Ammonium_transp"/>
    <property type="match status" value="1"/>
</dbReference>
<dbReference type="SUPFAM" id="SSF111352">
    <property type="entry name" value="Ammonium transporter"/>
    <property type="match status" value="1"/>
</dbReference>
<evidence type="ECO:0000256" key="6">
    <source>
        <dbReference type="ARBA" id="ARBA00023136"/>
    </source>
</evidence>
<name>A0AA35TF05_GEOBA</name>
<keyword evidence="6 8" id="KW-0472">Membrane</keyword>
<evidence type="ECO:0000256" key="1">
    <source>
        <dbReference type="ARBA" id="ARBA00004141"/>
    </source>
</evidence>
<evidence type="ECO:0000256" key="7">
    <source>
        <dbReference type="ARBA" id="ARBA00023177"/>
    </source>
</evidence>
<dbReference type="EMBL" id="CASHTH010003592">
    <property type="protein sequence ID" value="CAI8046784.1"/>
    <property type="molecule type" value="Genomic_DNA"/>
</dbReference>
<proteinExistence type="inferred from homology"/>
<dbReference type="GO" id="GO:0008519">
    <property type="term" value="F:ammonium channel activity"/>
    <property type="evidence" value="ECO:0007669"/>
    <property type="project" value="InterPro"/>
</dbReference>
<evidence type="ECO:0000256" key="4">
    <source>
        <dbReference type="ARBA" id="ARBA00022692"/>
    </source>
</evidence>
<keyword evidence="3 8" id="KW-0813">Transport</keyword>
<keyword evidence="7 8" id="KW-0924">Ammonia transport</keyword>
<evidence type="ECO:0000256" key="3">
    <source>
        <dbReference type="ARBA" id="ARBA00022448"/>
    </source>
</evidence>
<dbReference type="Proteomes" id="UP001174909">
    <property type="component" value="Unassembled WGS sequence"/>
</dbReference>
<feature type="transmembrane region" description="Helical" evidence="8">
    <location>
        <begin position="230"/>
        <end position="249"/>
    </location>
</feature>
<dbReference type="GO" id="GO:0005886">
    <property type="term" value="C:plasma membrane"/>
    <property type="evidence" value="ECO:0007669"/>
    <property type="project" value="UniProtKB-SubCell"/>
</dbReference>
<dbReference type="Gene3D" id="1.10.3430.10">
    <property type="entry name" value="Ammonium transporter AmtB like domains"/>
    <property type="match status" value="1"/>
</dbReference>
<feature type="transmembrane region" description="Helical" evidence="8">
    <location>
        <begin position="41"/>
        <end position="62"/>
    </location>
</feature>
<dbReference type="PANTHER" id="PTHR43029">
    <property type="entry name" value="AMMONIUM TRANSPORTER MEP2"/>
    <property type="match status" value="1"/>
</dbReference>
<feature type="transmembrane region" description="Helical" evidence="8">
    <location>
        <begin position="162"/>
        <end position="185"/>
    </location>
</feature>
<feature type="transmembrane region" description="Helical" evidence="8">
    <location>
        <begin position="285"/>
        <end position="304"/>
    </location>
</feature>
<dbReference type="PROSITE" id="PS01219">
    <property type="entry name" value="AMMONIUM_TRANSP"/>
    <property type="match status" value="1"/>
</dbReference>